<protein>
    <submittedName>
        <fullName evidence="2">Uncharacterized protein</fullName>
    </submittedName>
</protein>
<evidence type="ECO:0000256" key="1">
    <source>
        <dbReference type="SAM" id="MobiDB-lite"/>
    </source>
</evidence>
<reference evidence="2 3" key="1">
    <citation type="submission" date="2021-03" db="EMBL/GenBank/DDBJ databases">
        <title>Sequencing the genomes of 1000 actinobacteria strains.</title>
        <authorList>
            <person name="Klenk H.-P."/>
        </authorList>
    </citation>
    <scope>NUCLEOTIDE SEQUENCE [LARGE SCALE GENOMIC DNA]</scope>
    <source>
        <strain evidence="2 3">DSM 15797</strain>
    </source>
</reference>
<dbReference type="Proteomes" id="UP001296993">
    <property type="component" value="Unassembled WGS sequence"/>
</dbReference>
<keyword evidence="3" id="KW-1185">Reference proteome</keyword>
<comment type="caution">
    <text evidence="2">The sequence shown here is derived from an EMBL/GenBank/DDBJ whole genome shotgun (WGS) entry which is preliminary data.</text>
</comment>
<evidence type="ECO:0000313" key="2">
    <source>
        <dbReference type="EMBL" id="MBP2384774.1"/>
    </source>
</evidence>
<evidence type="ECO:0000313" key="3">
    <source>
        <dbReference type="Proteomes" id="UP001296993"/>
    </source>
</evidence>
<accession>A0ABS4XAR1</accession>
<name>A0ABS4XAR1_9MICC</name>
<proteinExistence type="predicted"/>
<sequence length="58" mass="6142">MNETKGPRSNEAEADVASESAGKPKSAARNVDDLPDGSGNDSIKHRHGDSEEDRYDAG</sequence>
<dbReference type="EMBL" id="JAGIOF010000001">
    <property type="protein sequence ID" value="MBP2384774.1"/>
    <property type="molecule type" value="Genomic_DNA"/>
</dbReference>
<feature type="region of interest" description="Disordered" evidence="1">
    <location>
        <begin position="1"/>
        <end position="58"/>
    </location>
</feature>
<dbReference type="RefSeq" id="WP_209995481.1">
    <property type="nucleotide sequence ID" value="NZ_BAAAJY010000006.1"/>
</dbReference>
<feature type="compositionally biased region" description="Basic and acidic residues" evidence="1">
    <location>
        <begin position="1"/>
        <end position="11"/>
    </location>
</feature>
<organism evidence="2 3">
    <name type="scientific">Paeniglutamicibacter kerguelensis</name>
    <dbReference type="NCBI Taxonomy" id="254788"/>
    <lineage>
        <taxon>Bacteria</taxon>
        <taxon>Bacillati</taxon>
        <taxon>Actinomycetota</taxon>
        <taxon>Actinomycetes</taxon>
        <taxon>Micrococcales</taxon>
        <taxon>Micrococcaceae</taxon>
        <taxon>Paeniglutamicibacter</taxon>
    </lineage>
</organism>
<gene>
    <name evidence="2" type="ORF">JOF47_000285</name>
</gene>